<reference evidence="1 2" key="1">
    <citation type="submission" date="2016-03" db="EMBL/GenBank/DDBJ databases">
        <authorList>
            <person name="Ploux O."/>
        </authorList>
    </citation>
    <scope>NUCLEOTIDE SEQUENCE [LARGE SCALE GENOMIC DNA]</scope>
    <source>
        <strain evidence="1 2">R-45371</strain>
    </source>
</reference>
<organism evidence="1 2">
    <name type="scientific">Methylomonas methanica</name>
    <dbReference type="NCBI Taxonomy" id="421"/>
    <lineage>
        <taxon>Bacteria</taxon>
        <taxon>Pseudomonadati</taxon>
        <taxon>Pseudomonadota</taxon>
        <taxon>Gammaproteobacteria</taxon>
        <taxon>Methylococcales</taxon>
        <taxon>Methylococcaceae</taxon>
        <taxon>Methylomonas</taxon>
    </lineage>
</organism>
<name>A0A177M751_METMH</name>
<proteinExistence type="predicted"/>
<accession>A0A177M751</accession>
<evidence type="ECO:0000313" key="2">
    <source>
        <dbReference type="Proteomes" id="UP000077763"/>
    </source>
</evidence>
<protein>
    <submittedName>
        <fullName evidence="1">Uncharacterized protein</fullName>
    </submittedName>
</protein>
<dbReference type="Proteomes" id="UP000077763">
    <property type="component" value="Unassembled WGS sequence"/>
</dbReference>
<sequence length="78" mass="8599">MALHEQDNIQPSGATITWIISAHWELTDSQVRIVWSVGYCAYGNLALADVKAVDNPLRFRGQPLGFLESASVVLRTVT</sequence>
<evidence type="ECO:0000313" key="1">
    <source>
        <dbReference type="EMBL" id="OAI01547.1"/>
    </source>
</evidence>
<gene>
    <name evidence="1" type="ORF">A1353_17985</name>
</gene>
<dbReference type="RefSeq" id="WP_064037573.1">
    <property type="nucleotide sequence ID" value="NZ_LUUH01000067.1"/>
</dbReference>
<comment type="caution">
    <text evidence="1">The sequence shown here is derived from an EMBL/GenBank/DDBJ whole genome shotgun (WGS) entry which is preliminary data.</text>
</comment>
<dbReference type="EMBL" id="LUUH01000067">
    <property type="protein sequence ID" value="OAI01547.1"/>
    <property type="molecule type" value="Genomic_DNA"/>
</dbReference>
<dbReference type="AlphaFoldDB" id="A0A177M751"/>